<organism evidence="1 2">
    <name type="scientific">Penicillium decumbens</name>
    <dbReference type="NCBI Taxonomy" id="69771"/>
    <lineage>
        <taxon>Eukaryota</taxon>
        <taxon>Fungi</taxon>
        <taxon>Dikarya</taxon>
        <taxon>Ascomycota</taxon>
        <taxon>Pezizomycotina</taxon>
        <taxon>Eurotiomycetes</taxon>
        <taxon>Eurotiomycetidae</taxon>
        <taxon>Eurotiales</taxon>
        <taxon>Aspergillaceae</taxon>
        <taxon>Penicillium</taxon>
    </lineage>
</organism>
<name>A0A1V6NVP2_PENDC</name>
<dbReference type="Proteomes" id="UP000191522">
    <property type="component" value="Unassembled WGS sequence"/>
</dbReference>
<dbReference type="PANTHER" id="PTHR38115:SF1">
    <property type="entry name" value="LIPOCALIN-LIKE DOMAIN-CONTAINING PROTEIN"/>
    <property type="match status" value="1"/>
</dbReference>
<dbReference type="OMA" id="MVYDGPN"/>
<evidence type="ECO:0000313" key="2">
    <source>
        <dbReference type="Proteomes" id="UP000191522"/>
    </source>
</evidence>
<gene>
    <name evidence="1" type="ORF">PENDEC_c030G04358</name>
</gene>
<proteinExistence type="predicted"/>
<dbReference type="PANTHER" id="PTHR38115">
    <property type="entry name" value="LIPOCALIN-LIKE DOMAIN-CONTAINING PROTEIN"/>
    <property type="match status" value="1"/>
</dbReference>
<dbReference type="EMBL" id="MDYL01000030">
    <property type="protein sequence ID" value="OQD68808.1"/>
    <property type="molecule type" value="Genomic_DNA"/>
</dbReference>
<evidence type="ECO:0000313" key="1">
    <source>
        <dbReference type="EMBL" id="OQD68808.1"/>
    </source>
</evidence>
<dbReference type="AlphaFoldDB" id="A0A1V6NVP2"/>
<accession>A0A1V6NVP2</accession>
<dbReference type="InterPro" id="IPR053037">
    <property type="entry name" value="Pericyclase_pydY-like"/>
</dbReference>
<dbReference type="OrthoDB" id="425354at2759"/>
<keyword evidence="2" id="KW-1185">Reference proteome</keyword>
<sequence>MVVKAEPLHIPEADTEPEHAQRVLRTAHRAEERQYLRSQVCWFHNVKLGFYNTRIQNFVSRLTQKIMAAPSSKDATNLVGTWTLNRKLSDDPDRIFSLQGVPWVVRKVLQYATLSLEIKQIVSFSDGTTAELKANDSGLESPADAITTLSIKQIVRPGGFDSEGTYHVDDKSYDFSLPIFGDVKMKLRYVNVADIPNEPLRQRLEEANPSKIVIGEDAHNPGKGWEARVVWAFELVNGKRYLTRNVFTSKDKQNVEARMVYNYHD</sequence>
<reference evidence="2" key="1">
    <citation type="journal article" date="2017" name="Nat. Microbiol.">
        <title>Global analysis of biosynthetic gene clusters reveals vast potential of secondary metabolite production in Penicillium species.</title>
        <authorList>
            <person name="Nielsen J.C."/>
            <person name="Grijseels S."/>
            <person name="Prigent S."/>
            <person name="Ji B."/>
            <person name="Dainat J."/>
            <person name="Nielsen K.F."/>
            <person name="Frisvad J.C."/>
            <person name="Workman M."/>
            <person name="Nielsen J."/>
        </authorList>
    </citation>
    <scope>NUCLEOTIDE SEQUENCE [LARGE SCALE GENOMIC DNA]</scope>
    <source>
        <strain evidence="2">IBT 11843</strain>
    </source>
</reference>
<comment type="caution">
    <text evidence="1">The sequence shown here is derived from an EMBL/GenBank/DDBJ whole genome shotgun (WGS) entry which is preliminary data.</text>
</comment>
<protein>
    <submittedName>
        <fullName evidence="1">Uncharacterized protein</fullName>
    </submittedName>
</protein>